<dbReference type="PROSITE" id="PS00137">
    <property type="entry name" value="SUBTILASE_HIS"/>
    <property type="match status" value="1"/>
</dbReference>
<name>A0A6A6HZQ2_9PLEO</name>
<feature type="active site" description="Charge relay system" evidence="6">
    <location>
        <position position="139"/>
    </location>
</feature>
<dbReference type="Pfam" id="PF00082">
    <property type="entry name" value="Peptidase_S8"/>
    <property type="match status" value="1"/>
</dbReference>
<evidence type="ECO:0000256" key="4">
    <source>
        <dbReference type="ARBA" id="ARBA00022801"/>
    </source>
</evidence>
<dbReference type="InterPro" id="IPR023827">
    <property type="entry name" value="Peptidase_S8_Asp-AS"/>
</dbReference>
<dbReference type="SUPFAM" id="SSF52743">
    <property type="entry name" value="Subtilisin-like"/>
    <property type="match status" value="1"/>
</dbReference>
<dbReference type="InterPro" id="IPR023828">
    <property type="entry name" value="Peptidase_S8_Ser-AS"/>
</dbReference>
<dbReference type="PRINTS" id="PR00723">
    <property type="entry name" value="SUBTILISIN"/>
</dbReference>
<feature type="chain" id="PRO_5025415753" evidence="8">
    <location>
        <begin position="16"/>
        <end position="381"/>
    </location>
</feature>
<dbReference type="EMBL" id="ML987204">
    <property type="protein sequence ID" value="KAF2243714.1"/>
    <property type="molecule type" value="Genomic_DNA"/>
</dbReference>
<accession>A0A6A6HZQ2</accession>
<dbReference type="InterPro" id="IPR050131">
    <property type="entry name" value="Peptidase_S8_subtilisin-like"/>
</dbReference>
<organism evidence="11 12">
    <name type="scientific">Trematosphaeria pertusa</name>
    <dbReference type="NCBI Taxonomy" id="390896"/>
    <lineage>
        <taxon>Eukaryota</taxon>
        <taxon>Fungi</taxon>
        <taxon>Dikarya</taxon>
        <taxon>Ascomycota</taxon>
        <taxon>Pezizomycotina</taxon>
        <taxon>Dothideomycetes</taxon>
        <taxon>Pleosporomycetidae</taxon>
        <taxon>Pleosporales</taxon>
        <taxon>Massarineae</taxon>
        <taxon>Trematosphaeriaceae</taxon>
        <taxon>Trematosphaeria</taxon>
    </lineage>
</organism>
<dbReference type="InterPro" id="IPR036852">
    <property type="entry name" value="Peptidase_S8/S53_dom_sf"/>
</dbReference>
<evidence type="ECO:0000259" key="9">
    <source>
        <dbReference type="Pfam" id="PF00082"/>
    </source>
</evidence>
<dbReference type="PROSITE" id="PS51892">
    <property type="entry name" value="SUBTILASE"/>
    <property type="match status" value="1"/>
</dbReference>
<feature type="domain" description="Peptidase S8/S53" evidence="9">
    <location>
        <begin position="137"/>
        <end position="362"/>
    </location>
</feature>
<evidence type="ECO:0000256" key="3">
    <source>
        <dbReference type="ARBA" id="ARBA00022729"/>
    </source>
</evidence>
<keyword evidence="3 8" id="KW-0732">Signal</keyword>
<dbReference type="GeneID" id="54572682"/>
<evidence type="ECO:0000256" key="6">
    <source>
        <dbReference type="PROSITE-ProRule" id="PRU01240"/>
    </source>
</evidence>
<dbReference type="InterPro" id="IPR037045">
    <property type="entry name" value="S8pro/Inhibitor_I9_sf"/>
</dbReference>
<evidence type="ECO:0000256" key="8">
    <source>
        <dbReference type="SAM" id="SignalP"/>
    </source>
</evidence>
<feature type="signal peptide" evidence="8">
    <location>
        <begin position="1"/>
        <end position="15"/>
    </location>
</feature>
<feature type="domain" description="Inhibitor I9" evidence="10">
    <location>
        <begin position="30"/>
        <end position="97"/>
    </location>
</feature>
<dbReference type="RefSeq" id="XP_033678718.1">
    <property type="nucleotide sequence ID" value="XM_033819352.1"/>
</dbReference>
<dbReference type="GO" id="GO:0005576">
    <property type="term" value="C:extracellular region"/>
    <property type="evidence" value="ECO:0007669"/>
    <property type="project" value="UniProtKB-ARBA"/>
</dbReference>
<keyword evidence="2 6" id="KW-0645">Protease</keyword>
<dbReference type="GO" id="GO:0004252">
    <property type="term" value="F:serine-type endopeptidase activity"/>
    <property type="evidence" value="ECO:0007669"/>
    <property type="project" value="UniProtKB-UniRule"/>
</dbReference>
<comment type="similarity">
    <text evidence="1 6 7">Belongs to the peptidase S8 family.</text>
</comment>
<dbReference type="InterPro" id="IPR034193">
    <property type="entry name" value="PCSK9_ProteinaseK-like"/>
</dbReference>
<gene>
    <name evidence="11" type="ORF">BU26DRAFT_107494</name>
</gene>
<reference evidence="11" key="1">
    <citation type="journal article" date="2020" name="Stud. Mycol.">
        <title>101 Dothideomycetes genomes: a test case for predicting lifestyles and emergence of pathogens.</title>
        <authorList>
            <person name="Haridas S."/>
            <person name="Albert R."/>
            <person name="Binder M."/>
            <person name="Bloem J."/>
            <person name="Labutti K."/>
            <person name="Salamov A."/>
            <person name="Andreopoulos B."/>
            <person name="Baker S."/>
            <person name="Barry K."/>
            <person name="Bills G."/>
            <person name="Bluhm B."/>
            <person name="Cannon C."/>
            <person name="Castanera R."/>
            <person name="Culley D."/>
            <person name="Daum C."/>
            <person name="Ezra D."/>
            <person name="Gonzalez J."/>
            <person name="Henrissat B."/>
            <person name="Kuo A."/>
            <person name="Liang C."/>
            <person name="Lipzen A."/>
            <person name="Lutzoni F."/>
            <person name="Magnuson J."/>
            <person name="Mondo S."/>
            <person name="Nolan M."/>
            <person name="Ohm R."/>
            <person name="Pangilinan J."/>
            <person name="Park H.-J."/>
            <person name="Ramirez L."/>
            <person name="Alfaro M."/>
            <person name="Sun H."/>
            <person name="Tritt A."/>
            <person name="Yoshinaga Y."/>
            <person name="Zwiers L.-H."/>
            <person name="Turgeon B."/>
            <person name="Goodwin S."/>
            <person name="Spatafora J."/>
            <person name="Crous P."/>
            <person name="Grigoriev I."/>
        </authorList>
    </citation>
    <scope>NUCLEOTIDE SEQUENCE</scope>
    <source>
        <strain evidence="11">CBS 122368</strain>
    </source>
</reference>
<dbReference type="InterPro" id="IPR022398">
    <property type="entry name" value="Peptidase_S8_His-AS"/>
</dbReference>
<evidence type="ECO:0000256" key="2">
    <source>
        <dbReference type="ARBA" id="ARBA00022670"/>
    </source>
</evidence>
<feature type="active site" description="Charge relay system" evidence="6">
    <location>
        <position position="171"/>
    </location>
</feature>
<dbReference type="SUPFAM" id="SSF54897">
    <property type="entry name" value="Protease propeptides/inhibitors"/>
    <property type="match status" value="1"/>
</dbReference>
<feature type="active site" description="Charge relay system" evidence="6">
    <location>
        <position position="326"/>
    </location>
</feature>
<keyword evidence="12" id="KW-1185">Reference proteome</keyword>
<proteinExistence type="inferred from homology"/>
<evidence type="ECO:0000256" key="7">
    <source>
        <dbReference type="RuleBase" id="RU003355"/>
    </source>
</evidence>
<dbReference type="Pfam" id="PF05922">
    <property type="entry name" value="Inhibitor_I9"/>
    <property type="match status" value="1"/>
</dbReference>
<dbReference type="InterPro" id="IPR010259">
    <property type="entry name" value="S8pro/Inhibitor_I9"/>
</dbReference>
<dbReference type="PROSITE" id="PS00136">
    <property type="entry name" value="SUBTILASE_ASP"/>
    <property type="match status" value="1"/>
</dbReference>
<dbReference type="Gene3D" id="3.40.50.200">
    <property type="entry name" value="Peptidase S8/S53 domain"/>
    <property type="match status" value="1"/>
</dbReference>
<dbReference type="OrthoDB" id="206201at2759"/>
<dbReference type="GO" id="GO:0006508">
    <property type="term" value="P:proteolysis"/>
    <property type="evidence" value="ECO:0007669"/>
    <property type="project" value="UniProtKB-KW"/>
</dbReference>
<dbReference type="Proteomes" id="UP000800094">
    <property type="component" value="Unassembled WGS sequence"/>
</dbReference>
<evidence type="ECO:0000259" key="10">
    <source>
        <dbReference type="Pfam" id="PF05922"/>
    </source>
</evidence>
<protein>
    <submittedName>
        <fullName evidence="11">Elastase-like serine protease</fullName>
    </submittedName>
</protein>
<dbReference type="PROSITE" id="PS00138">
    <property type="entry name" value="SUBTILASE_SER"/>
    <property type="match status" value="1"/>
</dbReference>
<dbReference type="PANTHER" id="PTHR43806:SF58">
    <property type="entry name" value="ALKALINE PROTEASE 1-RELATED"/>
    <property type="match status" value="1"/>
</dbReference>
<keyword evidence="5 6" id="KW-0720">Serine protease</keyword>
<evidence type="ECO:0000256" key="1">
    <source>
        <dbReference type="ARBA" id="ARBA00011073"/>
    </source>
</evidence>
<evidence type="ECO:0000313" key="11">
    <source>
        <dbReference type="EMBL" id="KAF2243714.1"/>
    </source>
</evidence>
<dbReference type="InterPro" id="IPR015500">
    <property type="entry name" value="Peptidase_S8_subtilisin-rel"/>
</dbReference>
<dbReference type="CDD" id="cd04077">
    <property type="entry name" value="Peptidases_S8_PCSK9_ProteinaseK_like"/>
    <property type="match status" value="1"/>
</dbReference>
<dbReference type="AlphaFoldDB" id="A0A6A6HZQ2"/>
<dbReference type="Gene3D" id="3.30.70.80">
    <property type="entry name" value="Peptidase S8 propeptide/proteinase inhibitor I9"/>
    <property type="match status" value="1"/>
</dbReference>
<dbReference type="PANTHER" id="PTHR43806">
    <property type="entry name" value="PEPTIDASE S8"/>
    <property type="match status" value="1"/>
</dbReference>
<evidence type="ECO:0000313" key="12">
    <source>
        <dbReference type="Proteomes" id="UP000800094"/>
    </source>
</evidence>
<dbReference type="InterPro" id="IPR000209">
    <property type="entry name" value="Peptidase_S8/S53_dom"/>
</dbReference>
<evidence type="ECO:0000256" key="5">
    <source>
        <dbReference type="ARBA" id="ARBA00022825"/>
    </source>
</evidence>
<keyword evidence="4 6" id="KW-0378">Hydrolase</keyword>
<sequence>MYTSLLLALLPTAFAAPLLKPRDATLIPGKYIVKFKTGEMTASAVDEAKAVIASTPDFEYSFGGFNGFAGTLSDAEIAKLQAMPSVEYIQQDAQVTTQDWQFESGAPWGLGRISHTSKGNTTYVYDSSSGEGTCSYIIDTGIYTAHPEFEGRAEWLENFTGDGSDADGYGHGTHVAGTIGSATYGVAKKTKLYAVKVLDDSGSGTYAGVIAGINYVATDAQTRDCPKGSVANMSLGGGKNTAVNEAVAAAVTSGVFFAIAAGNSNANAANYSPASEPSACTVGATDSSDARASFSNYGAIVDIFAPGVSVLSTWNDGGVNTISGTSMATPHIAGLGAYLLAYESISPSELCGRIADLAIENAITGLPSGTANLLAFNGANV</sequence>
<dbReference type="FunFam" id="3.40.50.200:FF:000014">
    <property type="entry name" value="Proteinase K"/>
    <property type="match status" value="1"/>
</dbReference>